<dbReference type="GO" id="GO:0008270">
    <property type="term" value="F:zinc ion binding"/>
    <property type="evidence" value="ECO:0007669"/>
    <property type="project" value="UniProtKB-UniRule"/>
</dbReference>
<dbReference type="Proteomes" id="UP000220251">
    <property type="component" value="Unassembled WGS sequence"/>
</dbReference>
<dbReference type="InterPro" id="IPR020602">
    <property type="entry name" value="GTP_CycHdrlase_I_dom"/>
</dbReference>
<dbReference type="InterPro" id="IPR043134">
    <property type="entry name" value="GTP-CH-I_N"/>
</dbReference>
<dbReference type="SUPFAM" id="SSF55620">
    <property type="entry name" value="Tetrahydrobiopterin biosynthesis enzymes-like"/>
    <property type="match status" value="1"/>
</dbReference>
<gene>
    <name evidence="6 8" type="primary">folE</name>
    <name evidence="8" type="ORF">ELAC_1229</name>
</gene>
<dbReference type="HAMAP" id="MF_00223">
    <property type="entry name" value="FolE"/>
    <property type="match status" value="1"/>
</dbReference>
<dbReference type="NCBIfam" id="TIGR00063">
    <property type="entry name" value="folE"/>
    <property type="match status" value="1"/>
</dbReference>
<reference evidence="9" key="1">
    <citation type="submission" date="2015-06" db="EMBL/GenBank/DDBJ databases">
        <authorList>
            <person name="Bertelli C."/>
        </authorList>
    </citation>
    <scope>NUCLEOTIDE SEQUENCE [LARGE SCALE GENOMIC DNA]</scope>
    <source>
        <strain evidence="9">CRIB-30</strain>
    </source>
</reference>
<evidence type="ECO:0000313" key="8">
    <source>
        <dbReference type="EMBL" id="CRX38570.1"/>
    </source>
</evidence>
<dbReference type="GO" id="GO:0046654">
    <property type="term" value="P:tetrahydrofolate biosynthetic process"/>
    <property type="evidence" value="ECO:0007669"/>
    <property type="project" value="UniProtKB-UniRule"/>
</dbReference>
<protein>
    <recommendedName>
        <fullName evidence="6">GTP cyclohydrolase 1</fullName>
        <ecNumber evidence="6">3.5.4.16</ecNumber>
    </recommendedName>
    <alternativeName>
        <fullName evidence="6">GTP cyclohydrolase I</fullName>
        <shortName evidence="6">GTP-CH-I</shortName>
    </alternativeName>
</protein>
<dbReference type="GO" id="GO:0005525">
    <property type="term" value="F:GTP binding"/>
    <property type="evidence" value="ECO:0007669"/>
    <property type="project" value="UniProtKB-KW"/>
</dbReference>
<feature type="domain" description="GTP cyclohydrolase I" evidence="7">
    <location>
        <begin position="36"/>
        <end position="215"/>
    </location>
</feature>
<comment type="catalytic activity">
    <reaction evidence="1 6">
        <text>GTP + H2O = 7,8-dihydroneopterin 3'-triphosphate + formate + H(+)</text>
        <dbReference type="Rhea" id="RHEA:17473"/>
        <dbReference type="ChEBI" id="CHEBI:15377"/>
        <dbReference type="ChEBI" id="CHEBI:15378"/>
        <dbReference type="ChEBI" id="CHEBI:15740"/>
        <dbReference type="ChEBI" id="CHEBI:37565"/>
        <dbReference type="ChEBI" id="CHEBI:58462"/>
        <dbReference type="EC" id="3.5.4.16"/>
    </reaction>
</comment>
<comment type="subunit">
    <text evidence="6">Homopolymer.</text>
</comment>
<evidence type="ECO:0000256" key="3">
    <source>
        <dbReference type="ARBA" id="ARBA00008085"/>
    </source>
</evidence>
<keyword evidence="9" id="KW-1185">Reference proteome</keyword>
<sequence length="224" mass="25711">MDKEKIPTKAIKTRYPTPVSSTKDILSKEEKIAFISDRFREIMECLGLDVENESLARTPYRVAKMYVNEIFSGLDEESFPEVRFVNDDYSHSKNGNAIFIKVNFTSFCEHHFVPMMGVVYVSYIPNKKVVGLSKIPRIIRFFSQRPQMQERLGAQIADSLSAILETEHIAVCIVAKHFCMIVRGIEDAASHTVTHVLLGDFEKNPERRNEFFEAMKRQNVEIGV</sequence>
<organism evidence="8 9">
    <name type="scientific">Estrella lausannensis</name>
    <dbReference type="NCBI Taxonomy" id="483423"/>
    <lineage>
        <taxon>Bacteria</taxon>
        <taxon>Pseudomonadati</taxon>
        <taxon>Chlamydiota</taxon>
        <taxon>Chlamydiia</taxon>
        <taxon>Parachlamydiales</taxon>
        <taxon>Candidatus Criblamydiaceae</taxon>
        <taxon>Estrella</taxon>
    </lineage>
</organism>
<dbReference type="NCBIfam" id="NF006826">
    <property type="entry name" value="PRK09347.1-3"/>
    <property type="match status" value="1"/>
</dbReference>
<evidence type="ECO:0000256" key="1">
    <source>
        <dbReference type="ARBA" id="ARBA00001052"/>
    </source>
</evidence>
<comment type="similarity">
    <text evidence="3 6">Belongs to the GTP cyclohydrolase I family.</text>
</comment>
<keyword evidence="6" id="KW-0479">Metal-binding</keyword>
<dbReference type="InterPro" id="IPR001474">
    <property type="entry name" value="GTP_CycHdrlase_I"/>
</dbReference>
<name>A0A0H5E5S8_9BACT</name>
<dbReference type="Gene3D" id="3.30.1130.10">
    <property type="match status" value="1"/>
</dbReference>
<dbReference type="FunFam" id="3.30.1130.10:FF:000001">
    <property type="entry name" value="GTP cyclohydrolase 1"/>
    <property type="match status" value="1"/>
</dbReference>
<dbReference type="GO" id="GO:0003934">
    <property type="term" value="F:GTP cyclohydrolase I activity"/>
    <property type="evidence" value="ECO:0007669"/>
    <property type="project" value="UniProtKB-UniRule"/>
</dbReference>
<evidence type="ECO:0000259" key="7">
    <source>
        <dbReference type="Pfam" id="PF01227"/>
    </source>
</evidence>
<dbReference type="EC" id="3.5.4.16" evidence="6"/>
<dbReference type="AlphaFoldDB" id="A0A0H5E5S8"/>
<dbReference type="UniPathway" id="UPA00848">
    <property type="reaction ID" value="UER00151"/>
</dbReference>
<dbReference type="Pfam" id="PF01227">
    <property type="entry name" value="GTP_cyclohydroI"/>
    <property type="match status" value="1"/>
</dbReference>
<keyword evidence="4 6" id="KW-0554">One-carbon metabolism</keyword>
<comment type="pathway">
    <text evidence="2 6">Cofactor biosynthesis; 7,8-dihydroneopterin triphosphate biosynthesis; 7,8-dihydroneopterin triphosphate from GTP: step 1/1.</text>
</comment>
<keyword evidence="6" id="KW-0862">Zinc</keyword>
<dbReference type="NCBIfam" id="NF006824">
    <property type="entry name" value="PRK09347.1-1"/>
    <property type="match status" value="1"/>
</dbReference>
<dbReference type="OrthoDB" id="9801207at2"/>
<dbReference type="RefSeq" id="WP_098038452.1">
    <property type="nucleotide sequence ID" value="NZ_CWGJ01000012.1"/>
</dbReference>
<dbReference type="PANTHER" id="PTHR11109:SF7">
    <property type="entry name" value="GTP CYCLOHYDROLASE 1"/>
    <property type="match status" value="1"/>
</dbReference>
<accession>A0A0H5E5S8</accession>
<feature type="binding site" evidence="6">
    <location>
        <position position="111"/>
    </location>
    <ligand>
        <name>Zn(2+)</name>
        <dbReference type="ChEBI" id="CHEBI:29105"/>
    </ligand>
</feature>
<feature type="binding site" evidence="6">
    <location>
        <position position="108"/>
    </location>
    <ligand>
        <name>Zn(2+)</name>
        <dbReference type="ChEBI" id="CHEBI:29105"/>
    </ligand>
</feature>
<keyword evidence="6" id="KW-0547">Nucleotide-binding</keyword>
<dbReference type="GO" id="GO:0006729">
    <property type="term" value="P:tetrahydrobiopterin biosynthetic process"/>
    <property type="evidence" value="ECO:0007669"/>
    <property type="project" value="TreeGrafter"/>
</dbReference>
<keyword evidence="5 6" id="KW-0378">Hydrolase</keyword>
<keyword evidence="6" id="KW-0342">GTP-binding</keyword>
<evidence type="ECO:0000313" key="9">
    <source>
        <dbReference type="Proteomes" id="UP000220251"/>
    </source>
</evidence>
<dbReference type="PANTHER" id="PTHR11109">
    <property type="entry name" value="GTP CYCLOHYDROLASE I"/>
    <property type="match status" value="1"/>
</dbReference>
<evidence type="ECO:0000256" key="4">
    <source>
        <dbReference type="ARBA" id="ARBA00022563"/>
    </source>
</evidence>
<evidence type="ECO:0000256" key="2">
    <source>
        <dbReference type="ARBA" id="ARBA00005080"/>
    </source>
</evidence>
<evidence type="ECO:0000256" key="6">
    <source>
        <dbReference type="HAMAP-Rule" id="MF_00223"/>
    </source>
</evidence>
<dbReference type="GO" id="GO:0006730">
    <property type="term" value="P:one-carbon metabolic process"/>
    <property type="evidence" value="ECO:0007669"/>
    <property type="project" value="UniProtKB-UniRule"/>
</dbReference>
<evidence type="ECO:0000256" key="5">
    <source>
        <dbReference type="ARBA" id="ARBA00022801"/>
    </source>
</evidence>
<dbReference type="EMBL" id="CWGJ01000012">
    <property type="protein sequence ID" value="CRX38570.1"/>
    <property type="molecule type" value="Genomic_DNA"/>
</dbReference>
<dbReference type="GO" id="GO:0005737">
    <property type="term" value="C:cytoplasm"/>
    <property type="evidence" value="ECO:0007669"/>
    <property type="project" value="TreeGrafter"/>
</dbReference>
<dbReference type="InterPro" id="IPR043133">
    <property type="entry name" value="GTP-CH-I_C/QueF"/>
</dbReference>
<dbReference type="Gene3D" id="1.10.286.10">
    <property type="match status" value="1"/>
</dbReference>
<feature type="binding site" evidence="6">
    <location>
        <position position="179"/>
    </location>
    <ligand>
        <name>Zn(2+)</name>
        <dbReference type="ChEBI" id="CHEBI:29105"/>
    </ligand>
</feature>
<proteinExistence type="inferred from homology"/>